<feature type="region of interest" description="Disordered" evidence="2">
    <location>
        <begin position="562"/>
        <end position="693"/>
    </location>
</feature>
<dbReference type="GO" id="GO:0005737">
    <property type="term" value="C:cytoplasm"/>
    <property type="evidence" value="ECO:0007669"/>
    <property type="project" value="TreeGrafter"/>
</dbReference>
<feature type="region of interest" description="Disordered" evidence="2">
    <location>
        <begin position="1755"/>
        <end position="1805"/>
    </location>
</feature>
<keyword evidence="1" id="KW-0175">Coiled coil</keyword>
<feature type="compositionally biased region" description="Low complexity" evidence="2">
    <location>
        <begin position="1897"/>
        <end position="1911"/>
    </location>
</feature>
<feature type="compositionally biased region" description="Low complexity" evidence="2">
    <location>
        <begin position="562"/>
        <end position="576"/>
    </location>
</feature>
<feature type="compositionally biased region" description="Pro residues" evidence="2">
    <location>
        <begin position="1551"/>
        <end position="1561"/>
    </location>
</feature>
<feature type="coiled-coil region" evidence="1">
    <location>
        <begin position="903"/>
        <end position="941"/>
    </location>
</feature>
<feature type="compositionally biased region" description="Polar residues" evidence="2">
    <location>
        <begin position="577"/>
        <end position="595"/>
    </location>
</feature>
<dbReference type="EMBL" id="JABFDY010000020">
    <property type="protein sequence ID" value="KAF7692859.1"/>
    <property type="molecule type" value="Genomic_DNA"/>
</dbReference>
<feature type="compositionally biased region" description="Polar residues" evidence="2">
    <location>
        <begin position="1421"/>
        <end position="1436"/>
    </location>
</feature>
<dbReference type="Proteomes" id="UP000606274">
    <property type="component" value="Unassembled WGS sequence"/>
</dbReference>
<feature type="transmembrane region" description="Helical" evidence="3">
    <location>
        <begin position="100"/>
        <end position="121"/>
    </location>
</feature>
<evidence type="ECO:0008006" key="6">
    <source>
        <dbReference type="Google" id="ProtNLM"/>
    </source>
</evidence>
<comment type="caution">
    <text evidence="4">The sequence shown here is derived from an EMBL/GenBank/DDBJ whole genome shotgun (WGS) entry which is preliminary data.</text>
</comment>
<reference evidence="4" key="1">
    <citation type="submission" date="2020-08" db="EMBL/GenBank/DDBJ databases">
        <title>Chromosome-level assembly of Southern catfish (Silurus meridionalis) provides insights into visual adaptation to the nocturnal and benthic lifestyles.</title>
        <authorList>
            <person name="Zhang Y."/>
            <person name="Wang D."/>
            <person name="Peng Z."/>
        </authorList>
    </citation>
    <scope>NUCLEOTIDE SEQUENCE</scope>
    <source>
        <strain evidence="4">SWU-2019-XX</strain>
        <tissue evidence="4">Muscle</tissue>
    </source>
</reference>
<keyword evidence="3" id="KW-1133">Transmembrane helix</keyword>
<feature type="region of interest" description="Disordered" evidence="2">
    <location>
        <begin position="1586"/>
        <end position="1608"/>
    </location>
</feature>
<organism evidence="4 5">
    <name type="scientific">Silurus meridionalis</name>
    <name type="common">Southern catfish</name>
    <name type="synonym">Silurus soldatovi meridionalis</name>
    <dbReference type="NCBI Taxonomy" id="175797"/>
    <lineage>
        <taxon>Eukaryota</taxon>
        <taxon>Metazoa</taxon>
        <taxon>Chordata</taxon>
        <taxon>Craniata</taxon>
        <taxon>Vertebrata</taxon>
        <taxon>Euteleostomi</taxon>
        <taxon>Actinopterygii</taxon>
        <taxon>Neopterygii</taxon>
        <taxon>Teleostei</taxon>
        <taxon>Ostariophysi</taxon>
        <taxon>Siluriformes</taxon>
        <taxon>Siluridae</taxon>
        <taxon>Silurus</taxon>
    </lineage>
</organism>
<feature type="region of interest" description="Disordered" evidence="2">
    <location>
        <begin position="1030"/>
        <end position="1066"/>
    </location>
</feature>
<feature type="compositionally biased region" description="Basic and acidic residues" evidence="2">
    <location>
        <begin position="320"/>
        <end position="351"/>
    </location>
</feature>
<feature type="region of interest" description="Disordered" evidence="2">
    <location>
        <begin position="1164"/>
        <end position="1311"/>
    </location>
</feature>
<feature type="region of interest" description="Disordered" evidence="2">
    <location>
        <begin position="1103"/>
        <end position="1136"/>
    </location>
</feature>
<feature type="compositionally biased region" description="Polar residues" evidence="2">
    <location>
        <begin position="1777"/>
        <end position="1805"/>
    </location>
</feature>
<sequence>MPERLCRSAWEKITDVEGNKVTDLAPWLMKGKEFEGLQDTRTLTAASPSSPSSRCETSWPKVQQQSELPLPELPLPELPLPELPLPEIPLPKLPFLNYLFLNYLFLNYPSLSYIFLNYLFLNHPFLSYLFLSYPFLNYPIPELPLPELPLPELPLPELPLPELPLPELPLPELPLPELPLTELPLTELPLPELPLPKLPLPELPLPELPLPELPLPELPLLFLSEQNEVLVHKKTASALGYRRRRRQKDLKISMSLTQQKMISSRLVKPSKQSRKEPLGDRSRMLIVGERLMRAGSEGNLLRSMPNQQQELQEQNLKMISKPEKVKRDRRPCSAEDVDNLDRKSSSRDVCDRSNPWSPRTLPRKNTLAMQTHNTEQRREAFLELLKQKYPHHSSVIAGHQERLRDHIRTQGVLEEQECVRGVMSEGEALTSFTRGSRTRASLPVVKSSNYTKERSLGVLHLQYGEETKQILMPNEVSGADTVHALFVSAFPQQLTLSMLESPNMAIYIKDHVRNIYYELTDVRNITPQSYLKVYHKDPNQAFNHNTRNNNGDGRIARERLYSSRQQQDSGQPSPQSHIQGFQGSLSPPLTRSIPTSPIKFTYNSRTLPAGAMLPRERASSTPSSSAILERRDVKPDEVVDPYGFPEGRLSMSDAPDGSIFHQHSLYRQKSRKYSENQHSPLSPKSQKTPPPSPHRVNEVRMIDIHPGQNPHMMVERTGSLRRSFRKESNGTLEVAARPRGTMASPVYSDLHGERAFQGLGPSANPQSKRMKAMEKQLASLTGLIQHALFKGSNSSGGKDSASEKLISDSLAQDENNSGDSPVAVCKSPALQSMSPSSPLVRDPSLGLLLSTFRRNVSTLRQQLHQIRQTELQNQVAMRTMLKQAEEELTLRLCEKLKMMDEPLKKQRKDVDEERHRYEEMEENMLLQLSELEQHVEQLKRNSGSAQRPVTMWDVEDGAVNLRKVGETLATLKGEFPGLQSRMHGVLRMEVEAVRFLKEEPQKMDNMLKRVKALTETLSCLRISATEGSIRTDPISMKPESPDSLELTQDSTTSQQHLSSNPAHFTIASSSNPAHCELISSSPIMVQRACSLALIPGHVRDASNEVTVNPRGHGEVRDTPNREPAERDEGVDRRQVESKADMELILQQAQANLMKNIPELELTNQEKGRASATASTWLEEVDTPHSPRPEATTPAEPVADKPVQTGSECVHKPPLEKPPKAGVDRVPSQDAESKSPPPAPPRRFSGTGLTTGRSGEVIYTSHKDPASPQQELEEVDVALQSKPQRVRPELKPKPRSLPPINAREQEEEESDEDKIIAELQVFEKCLVKDLEPRYVVDLTTHVHPDRELDPAFSLSSYDPKNTAVHGEEGKHSSHASPGSGVIYYITGTAKNPSGNPLAGPEAQNEPQEEVVSSSKVAHPNSADFTQQPNVLTPSDLTLDSPKSIEESTKVSSDTQKIYASLPEFQKNNSIDEAMIPKESSESMTSKPENPVLVSSEKLSNNGSEVQVAKSLVRPETLMLSEEPMSQEDKQQVVLRSSRGRPGYSEETSLSPDLPPDEGPPPSDNIAFMITKTRVQALSTGEYQQLVSSKEQDVETVKVGTDETMSTTENSEFSKKPVIIVFDEPMDIRQAYKRLSTIFECEEELDRTLSKERIIEDPEENNEEVMDKDQVDNQNESGGSTSGNHLQVPNRQQKLNDFSSMESQDAAQLDVPTDAKQEAKKKFKFKFPKKQLAAIGQALRTGTKTGKKTLQVVVYEDEEEPDGTVKEAREAKRFEIKSSIDSVSPDVSANEPSESQASNQQTSVGRTNEICQTAYKTLDSLEETIKQLETTITNMDPGLPPDTIRKDPKGKRVVENQKAQTESSPSKKPAPLGPKPEKPPQRKKPKVQCVPRPSSSLCTGSTKQNSSGSSSTNRVASPRSRQPAGSVEKPPKPPKLQDSQSQFRQVVLL</sequence>
<feature type="compositionally biased region" description="Basic and acidic residues" evidence="2">
    <location>
        <begin position="1111"/>
        <end position="1136"/>
    </location>
</feature>
<feature type="region of interest" description="Disordered" evidence="2">
    <location>
        <begin position="1826"/>
        <end position="1947"/>
    </location>
</feature>
<evidence type="ECO:0000256" key="2">
    <source>
        <dbReference type="SAM" id="MobiDB-lite"/>
    </source>
</evidence>
<feature type="compositionally biased region" description="Polar residues" evidence="2">
    <location>
        <begin position="1045"/>
        <end position="1066"/>
    </location>
</feature>
<feature type="compositionally biased region" description="Basic and acidic residues" evidence="2">
    <location>
        <begin position="628"/>
        <end position="637"/>
    </location>
</feature>
<feature type="region of interest" description="Disordered" evidence="2">
    <location>
        <begin position="1347"/>
        <end position="1562"/>
    </location>
</feature>
<evidence type="ECO:0000256" key="1">
    <source>
        <dbReference type="SAM" id="Coils"/>
    </source>
</evidence>
<name>A0A8T0AMA4_SILME</name>
<feature type="region of interest" description="Disordered" evidence="2">
    <location>
        <begin position="1648"/>
        <end position="1687"/>
    </location>
</feature>
<feature type="compositionally biased region" description="Polar residues" evidence="2">
    <location>
        <begin position="1855"/>
        <end position="1864"/>
    </location>
</feature>
<dbReference type="InterPro" id="IPR051825">
    <property type="entry name" value="SRCIN1"/>
</dbReference>
<feature type="region of interest" description="Disordered" evidence="2">
    <location>
        <begin position="811"/>
        <end position="841"/>
    </location>
</feature>
<dbReference type="PANTHER" id="PTHR22741:SF11">
    <property type="entry name" value="SICKLE TAIL PROTEIN HOMOLOG"/>
    <property type="match status" value="1"/>
</dbReference>
<keyword evidence="5" id="KW-1185">Reference proteome</keyword>
<feature type="compositionally biased region" description="Basic and acidic residues" evidence="2">
    <location>
        <begin position="1841"/>
        <end position="1853"/>
    </location>
</feature>
<keyword evidence="3" id="KW-0812">Transmembrane</keyword>
<proteinExistence type="predicted"/>
<keyword evidence="3" id="KW-0472">Membrane</keyword>
<feature type="compositionally biased region" description="Polar residues" evidence="2">
    <location>
        <begin position="1935"/>
        <end position="1947"/>
    </location>
</feature>
<evidence type="ECO:0000313" key="4">
    <source>
        <dbReference type="EMBL" id="KAF7692859.1"/>
    </source>
</evidence>
<protein>
    <recommendedName>
        <fullName evidence="6">Sickle tail protein homolog</fullName>
    </recommendedName>
</protein>
<evidence type="ECO:0000313" key="5">
    <source>
        <dbReference type="Proteomes" id="UP000606274"/>
    </source>
</evidence>
<dbReference type="PANTHER" id="PTHR22741">
    <property type="entry name" value="P140CAP/SNIP-RELATED"/>
    <property type="match status" value="1"/>
</dbReference>
<dbReference type="Gene3D" id="1.20.58.1540">
    <property type="entry name" value="Actin interacting protein 3, C-terminal domain"/>
    <property type="match status" value="1"/>
</dbReference>
<feature type="compositionally biased region" description="Polar residues" evidence="2">
    <location>
        <begin position="1670"/>
        <end position="1687"/>
    </location>
</feature>
<feature type="region of interest" description="Disordered" evidence="2">
    <location>
        <begin position="320"/>
        <end position="362"/>
    </location>
</feature>
<gene>
    <name evidence="4" type="ORF">HF521_010469</name>
</gene>
<accession>A0A8T0AMA4</accession>
<evidence type="ECO:0000256" key="3">
    <source>
        <dbReference type="SAM" id="Phobius"/>
    </source>
</evidence>
<feature type="compositionally biased region" description="Basic and acidic residues" evidence="2">
    <location>
        <begin position="1208"/>
        <end position="1222"/>
    </location>
</feature>
<feature type="compositionally biased region" description="Basic and acidic residues" evidence="2">
    <location>
        <begin position="1761"/>
        <end position="1776"/>
    </location>
</feature>